<name>I1C4I0_RHIO9</name>
<dbReference type="InParanoid" id="I1C4I0"/>
<dbReference type="STRING" id="246409.I1C4I0"/>
<proteinExistence type="predicted"/>
<dbReference type="AlphaFoldDB" id="I1C4I0"/>
<dbReference type="Proteomes" id="UP000009138">
    <property type="component" value="Unassembled WGS sequence"/>
</dbReference>
<protein>
    <submittedName>
        <fullName evidence="1">Uncharacterized protein</fullName>
    </submittedName>
</protein>
<evidence type="ECO:0000313" key="2">
    <source>
        <dbReference type="Proteomes" id="UP000009138"/>
    </source>
</evidence>
<dbReference type="GeneID" id="93615036"/>
<accession>I1C4I0</accession>
<dbReference type="VEuPathDB" id="FungiDB:RO3G_08065"/>
<dbReference type="OrthoDB" id="2289373at2759"/>
<reference evidence="1 2" key="1">
    <citation type="journal article" date="2009" name="PLoS Genet.">
        <title>Genomic analysis of the basal lineage fungus Rhizopus oryzae reveals a whole-genome duplication.</title>
        <authorList>
            <person name="Ma L.-J."/>
            <person name="Ibrahim A.S."/>
            <person name="Skory C."/>
            <person name="Grabherr M.G."/>
            <person name="Burger G."/>
            <person name="Butler M."/>
            <person name="Elias M."/>
            <person name="Idnurm A."/>
            <person name="Lang B.F."/>
            <person name="Sone T."/>
            <person name="Abe A."/>
            <person name="Calvo S.E."/>
            <person name="Corrochano L.M."/>
            <person name="Engels R."/>
            <person name="Fu J."/>
            <person name="Hansberg W."/>
            <person name="Kim J.-M."/>
            <person name="Kodira C.D."/>
            <person name="Koehrsen M.J."/>
            <person name="Liu B."/>
            <person name="Miranda-Saavedra D."/>
            <person name="O'Leary S."/>
            <person name="Ortiz-Castellanos L."/>
            <person name="Poulter R."/>
            <person name="Rodriguez-Romero J."/>
            <person name="Ruiz-Herrera J."/>
            <person name="Shen Y.-Q."/>
            <person name="Zeng Q."/>
            <person name="Galagan J."/>
            <person name="Birren B.W."/>
            <person name="Cuomo C.A."/>
            <person name="Wickes B.L."/>
        </authorList>
    </citation>
    <scope>NUCLEOTIDE SEQUENCE [LARGE SCALE GENOMIC DNA]</scope>
    <source>
        <strain evidence="2">RA 99-880 / ATCC MYA-4621 / FGSC 9543 / NRRL 43880</strain>
    </source>
</reference>
<evidence type="ECO:0000313" key="1">
    <source>
        <dbReference type="EMBL" id="EIE83360.1"/>
    </source>
</evidence>
<gene>
    <name evidence="1" type="ORF">RO3G_08065</name>
</gene>
<organism evidence="1 2">
    <name type="scientific">Rhizopus delemar (strain RA 99-880 / ATCC MYA-4621 / FGSC 9543 / NRRL 43880)</name>
    <name type="common">Mucormycosis agent</name>
    <name type="synonym">Rhizopus arrhizus var. delemar</name>
    <dbReference type="NCBI Taxonomy" id="246409"/>
    <lineage>
        <taxon>Eukaryota</taxon>
        <taxon>Fungi</taxon>
        <taxon>Fungi incertae sedis</taxon>
        <taxon>Mucoromycota</taxon>
        <taxon>Mucoromycotina</taxon>
        <taxon>Mucoromycetes</taxon>
        <taxon>Mucorales</taxon>
        <taxon>Mucorineae</taxon>
        <taxon>Rhizopodaceae</taxon>
        <taxon>Rhizopus</taxon>
    </lineage>
</organism>
<dbReference type="EMBL" id="CH476737">
    <property type="protein sequence ID" value="EIE83360.1"/>
    <property type="molecule type" value="Genomic_DNA"/>
</dbReference>
<dbReference type="RefSeq" id="XP_067518756.1">
    <property type="nucleotide sequence ID" value="XM_067662655.1"/>
</dbReference>
<sequence>MNSTTGENSFNNGAAPNGDNMSMATGSIDLSSFAGSSPLTNDGTAMVLDSFLTPSSSTGEREELLLRQNLTQLHSEFNEIKLFRDRSEFKINFSIELEQYKYCIWLVLLAGDEATADQALQQMDRTKRRLIDTQENLPKFQLALSVVRPFPNEEVFESVEHFLARFENIIKGSAYRDVDDNAWVETDLRKCNTWAEARAAFKEHHDSSLATRHYTDLVFTMQIVINEDKKK</sequence>
<keyword evidence="2" id="KW-1185">Reference proteome</keyword>